<sequence>MITADSLTSLLITSFPSDFEGISQYGHIILAFKLAEPEETARLVQLEVFDQKTWPQRPQYNLQPATRTTLNINGQVVKLFSAEWFLREKMLSQYQCQGNGKEDSDIRDLVRMIRLVVPGTPELNFDQNPQMQAALANILQKRPGLAKALEAKIKCSASFQV</sequence>
<dbReference type="EMBL" id="CAJVPD010000273">
    <property type="protein sequence ID" value="CAG8416773.1"/>
    <property type="molecule type" value="Genomic_DNA"/>
</dbReference>
<dbReference type="Proteomes" id="UP001152592">
    <property type="component" value="Unassembled WGS sequence"/>
</dbReference>
<accession>A0A9W4NVQ8</accession>
<evidence type="ECO:0000313" key="1">
    <source>
        <dbReference type="EMBL" id="CAG8416773.1"/>
    </source>
</evidence>
<comment type="caution">
    <text evidence="1">The sequence shown here is derived from an EMBL/GenBank/DDBJ whole genome shotgun (WGS) entry which is preliminary data.</text>
</comment>
<proteinExistence type="predicted"/>
<reference evidence="1" key="1">
    <citation type="submission" date="2021-07" db="EMBL/GenBank/DDBJ databases">
        <authorList>
            <person name="Branca A.L. A."/>
        </authorList>
    </citation>
    <scope>NUCLEOTIDE SEQUENCE</scope>
</reference>
<organism evidence="1 2">
    <name type="scientific">Penicillium salamii</name>
    <dbReference type="NCBI Taxonomy" id="1612424"/>
    <lineage>
        <taxon>Eukaryota</taxon>
        <taxon>Fungi</taxon>
        <taxon>Dikarya</taxon>
        <taxon>Ascomycota</taxon>
        <taxon>Pezizomycotina</taxon>
        <taxon>Eurotiomycetes</taxon>
        <taxon>Eurotiomycetidae</taxon>
        <taxon>Eurotiales</taxon>
        <taxon>Aspergillaceae</taxon>
        <taxon>Penicillium</taxon>
    </lineage>
</organism>
<evidence type="ECO:0000313" key="2">
    <source>
        <dbReference type="Proteomes" id="UP001152592"/>
    </source>
</evidence>
<dbReference type="OrthoDB" id="5399183at2759"/>
<protein>
    <submittedName>
        <fullName evidence="1">Uncharacterized protein</fullName>
    </submittedName>
</protein>
<dbReference type="AlphaFoldDB" id="A0A9W4NVQ8"/>
<name>A0A9W4NVQ8_9EURO</name>
<gene>
    <name evidence="1" type="ORF">PSALAMII_LOCUS9286</name>
</gene>